<organism evidence="2 3">
    <name type="scientific">Cryoendolithus antarcticus</name>
    <dbReference type="NCBI Taxonomy" id="1507870"/>
    <lineage>
        <taxon>Eukaryota</taxon>
        <taxon>Fungi</taxon>
        <taxon>Dikarya</taxon>
        <taxon>Ascomycota</taxon>
        <taxon>Pezizomycotina</taxon>
        <taxon>Dothideomycetes</taxon>
        <taxon>Dothideomycetidae</taxon>
        <taxon>Cladosporiales</taxon>
        <taxon>Cladosporiaceae</taxon>
        <taxon>Cryoendolithus</taxon>
    </lineage>
</organism>
<evidence type="ECO:0008006" key="4">
    <source>
        <dbReference type="Google" id="ProtNLM"/>
    </source>
</evidence>
<dbReference type="PANTHER" id="PTHR33099:SF7">
    <property type="entry name" value="MYND-TYPE DOMAIN-CONTAINING PROTEIN"/>
    <property type="match status" value="1"/>
</dbReference>
<name>A0A1V8T258_9PEZI</name>
<gene>
    <name evidence="2" type="ORF">B0A48_09109</name>
</gene>
<dbReference type="Proteomes" id="UP000192596">
    <property type="component" value="Unassembled WGS sequence"/>
</dbReference>
<reference evidence="3" key="1">
    <citation type="submission" date="2017-03" db="EMBL/GenBank/DDBJ databases">
        <title>Genomes of endolithic fungi from Antarctica.</title>
        <authorList>
            <person name="Coleine C."/>
            <person name="Masonjones S."/>
            <person name="Stajich J.E."/>
        </authorList>
    </citation>
    <scope>NUCLEOTIDE SEQUENCE [LARGE SCALE GENOMIC DNA]</scope>
    <source>
        <strain evidence="3">CCFEE 5527</strain>
    </source>
</reference>
<dbReference type="OrthoDB" id="27483at2759"/>
<dbReference type="InParanoid" id="A0A1V8T258"/>
<proteinExistence type="predicted"/>
<dbReference type="EMBL" id="NAJO01000019">
    <property type="protein sequence ID" value="OQO05341.1"/>
    <property type="molecule type" value="Genomic_DNA"/>
</dbReference>
<feature type="region of interest" description="Disordered" evidence="1">
    <location>
        <begin position="1"/>
        <end position="30"/>
    </location>
</feature>
<accession>A0A1V8T258</accession>
<sequence>MSMQSSDFSTGMARLPDAVSPHPASVNDSIQGQHVKKLRTLISARRSEVTFACRGRLALSTLPDPSLGPSIPPVSLRFGPSGQGHTPQLPCVEIDPAKLSLLGACRAATFGLGGHDVLDATYRKALKLDTSDFCTGLCPYSSGIVAIIDQLLLPRFHEQRSIKAELCKLNIYGGETPGLFKPHVNTPRGSDQIRSLVVYLPSNFEGE</sequence>
<protein>
    <recommendedName>
        <fullName evidence="4">Prolyl 4-hydroxylase alpha subunit Fe(2+) 2OG dioxygenase domain-containing protein</fullName>
    </recommendedName>
</protein>
<comment type="caution">
    <text evidence="2">The sequence shown here is derived from an EMBL/GenBank/DDBJ whole genome shotgun (WGS) entry which is preliminary data.</text>
</comment>
<evidence type="ECO:0000313" key="3">
    <source>
        <dbReference type="Proteomes" id="UP000192596"/>
    </source>
</evidence>
<evidence type="ECO:0000256" key="1">
    <source>
        <dbReference type="SAM" id="MobiDB-lite"/>
    </source>
</evidence>
<evidence type="ECO:0000313" key="2">
    <source>
        <dbReference type="EMBL" id="OQO05341.1"/>
    </source>
</evidence>
<keyword evidence="3" id="KW-1185">Reference proteome</keyword>
<dbReference type="AlphaFoldDB" id="A0A1V8T258"/>
<dbReference type="PANTHER" id="PTHR33099">
    <property type="entry name" value="FE2OG DIOXYGENASE DOMAIN-CONTAINING PROTEIN"/>
    <property type="match status" value="1"/>
</dbReference>